<gene>
    <name evidence="2" type="ORF">M378DRAFT_806761</name>
</gene>
<evidence type="ECO:0000313" key="3">
    <source>
        <dbReference type="Proteomes" id="UP000054549"/>
    </source>
</evidence>
<evidence type="ECO:0000313" key="2">
    <source>
        <dbReference type="EMBL" id="KIL61994.1"/>
    </source>
</evidence>
<dbReference type="OrthoDB" id="3357408at2759"/>
<name>A0A0C2T627_AMAMK</name>
<keyword evidence="3" id="KW-1185">Reference proteome</keyword>
<keyword evidence="1" id="KW-0472">Membrane</keyword>
<proteinExistence type="predicted"/>
<reference evidence="2 3" key="1">
    <citation type="submission" date="2014-04" db="EMBL/GenBank/DDBJ databases">
        <title>Evolutionary Origins and Diversification of the Mycorrhizal Mutualists.</title>
        <authorList>
            <consortium name="DOE Joint Genome Institute"/>
            <consortium name="Mycorrhizal Genomics Consortium"/>
            <person name="Kohler A."/>
            <person name="Kuo A."/>
            <person name="Nagy L.G."/>
            <person name="Floudas D."/>
            <person name="Copeland A."/>
            <person name="Barry K.W."/>
            <person name="Cichocki N."/>
            <person name="Veneault-Fourrey C."/>
            <person name="LaButti K."/>
            <person name="Lindquist E.A."/>
            <person name="Lipzen A."/>
            <person name="Lundell T."/>
            <person name="Morin E."/>
            <person name="Murat C."/>
            <person name="Riley R."/>
            <person name="Ohm R."/>
            <person name="Sun H."/>
            <person name="Tunlid A."/>
            <person name="Henrissat B."/>
            <person name="Grigoriev I.V."/>
            <person name="Hibbett D.S."/>
            <person name="Martin F."/>
        </authorList>
    </citation>
    <scope>NUCLEOTIDE SEQUENCE [LARGE SCALE GENOMIC DNA]</scope>
    <source>
        <strain evidence="2 3">Koide BX008</strain>
    </source>
</reference>
<dbReference type="EMBL" id="KN818276">
    <property type="protein sequence ID" value="KIL61994.1"/>
    <property type="molecule type" value="Genomic_DNA"/>
</dbReference>
<dbReference type="InParanoid" id="A0A0C2T627"/>
<accession>A0A0C2T627</accession>
<keyword evidence="1" id="KW-0812">Transmembrane</keyword>
<dbReference type="HOGENOM" id="CLU_2084274_0_0_1"/>
<evidence type="ECO:0000256" key="1">
    <source>
        <dbReference type="SAM" id="Phobius"/>
    </source>
</evidence>
<feature type="transmembrane region" description="Helical" evidence="1">
    <location>
        <begin position="69"/>
        <end position="88"/>
    </location>
</feature>
<sequence>MSRNKRRLRVRITVHPSREPIQWATRLCYSDESNNVMLRSAKRLLDAVMHSIFLVAFLLSLFRLTNGSLISWGFSSGLSFTIYLLLMAHCLRWIFFEDERINGIMLTLIVLVFLLTY</sequence>
<feature type="transmembrane region" description="Helical" evidence="1">
    <location>
        <begin position="44"/>
        <end position="63"/>
    </location>
</feature>
<organism evidence="2 3">
    <name type="scientific">Amanita muscaria (strain Koide BX008)</name>
    <dbReference type="NCBI Taxonomy" id="946122"/>
    <lineage>
        <taxon>Eukaryota</taxon>
        <taxon>Fungi</taxon>
        <taxon>Dikarya</taxon>
        <taxon>Basidiomycota</taxon>
        <taxon>Agaricomycotina</taxon>
        <taxon>Agaricomycetes</taxon>
        <taxon>Agaricomycetidae</taxon>
        <taxon>Agaricales</taxon>
        <taxon>Pluteineae</taxon>
        <taxon>Amanitaceae</taxon>
        <taxon>Amanita</taxon>
    </lineage>
</organism>
<protein>
    <submittedName>
        <fullName evidence="2">Uncharacterized protein</fullName>
    </submittedName>
</protein>
<keyword evidence="1" id="KW-1133">Transmembrane helix</keyword>
<dbReference type="Proteomes" id="UP000054549">
    <property type="component" value="Unassembled WGS sequence"/>
</dbReference>
<dbReference type="AlphaFoldDB" id="A0A0C2T627"/>